<dbReference type="NCBIfam" id="TIGR00369">
    <property type="entry name" value="unchar_dom_1"/>
    <property type="match status" value="1"/>
</dbReference>
<evidence type="ECO:0000313" key="3">
    <source>
        <dbReference type="EMBL" id="MDQ9169152.1"/>
    </source>
</evidence>
<dbReference type="InterPro" id="IPR003736">
    <property type="entry name" value="PAAI_dom"/>
</dbReference>
<keyword evidence="4" id="KW-1185">Reference proteome</keyword>
<proteinExistence type="predicted"/>
<comment type="caution">
    <text evidence="3">The sequence shown here is derived from an EMBL/GenBank/DDBJ whole genome shotgun (WGS) entry which is preliminary data.</text>
</comment>
<accession>A0ABU1BJU8</accession>
<dbReference type="Proteomes" id="UP001225596">
    <property type="component" value="Unassembled WGS sequence"/>
</dbReference>
<keyword evidence="1 3" id="KW-0378">Hydrolase</keyword>
<dbReference type="RefSeq" id="WP_338434983.1">
    <property type="nucleotide sequence ID" value="NZ_JAUYVH010000001.1"/>
</dbReference>
<organism evidence="3 4">
    <name type="scientific">Keguizhuia sedimenti</name>
    <dbReference type="NCBI Taxonomy" id="3064264"/>
    <lineage>
        <taxon>Bacteria</taxon>
        <taxon>Pseudomonadati</taxon>
        <taxon>Pseudomonadota</taxon>
        <taxon>Betaproteobacteria</taxon>
        <taxon>Burkholderiales</taxon>
        <taxon>Oxalobacteraceae</taxon>
        <taxon>Keguizhuia</taxon>
    </lineage>
</organism>
<dbReference type="Gene3D" id="3.10.129.10">
    <property type="entry name" value="Hotdog Thioesterase"/>
    <property type="match status" value="1"/>
</dbReference>
<dbReference type="InterPro" id="IPR029069">
    <property type="entry name" value="HotDog_dom_sf"/>
</dbReference>
<dbReference type="SUPFAM" id="SSF54637">
    <property type="entry name" value="Thioesterase/thiol ester dehydrase-isomerase"/>
    <property type="match status" value="1"/>
</dbReference>
<dbReference type="GO" id="GO:0016787">
    <property type="term" value="F:hydrolase activity"/>
    <property type="evidence" value="ECO:0007669"/>
    <property type="project" value="UniProtKB-KW"/>
</dbReference>
<dbReference type="EC" id="3.1.2.-" evidence="3"/>
<evidence type="ECO:0000313" key="4">
    <source>
        <dbReference type="Proteomes" id="UP001225596"/>
    </source>
</evidence>
<protein>
    <submittedName>
        <fullName evidence="3">PaaI family thioesterase</fullName>
        <ecNumber evidence="3">3.1.2.-</ecNumber>
    </submittedName>
</protein>
<gene>
    <name evidence="3" type="ORF">Q8A64_01880</name>
</gene>
<name>A0ABU1BJU8_9BURK</name>
<evidence type="ECO:0000259" key="2">
    <source>
        <dbReference type="Pfam" id="PF03061"/>
    </source>
</evidence>
<sequence>MLDKDYFNAFGAHNLPGHLGIVFTHVSASEIKAELKVQESIMAPNGYLHAGAVVTLADTCSGYGCMANLPPGASGFTTIELKSNHLGTARDGMIICTARPAHLGKTTQVWDAVVSHQESGKTIALFRCTQMILYPTPPAQTGASAVK</sequence>
<dbReference type="EMBL" id="JAUYVH010000001">
    <property type="protein sequence ID" value="MDQ9169152.1"/>
    <property type="molecule type" value="Genomic_DNA"/>
</dbReference>
<dbReference type="PANTHER" id="PTHR43240:SF8">
    <property type="entry name" value="PHENYLACETIC ACID DEGRADATION-RELATED PROTEIN"/>
    <property type="match status" value="1"/>
</dbReference>
<evidence type="ECO:0000256" key="1">
    <source>
        <dbReference type="ARBA" id="ARBA00022801"/>
    </source>
</evidence>
<dbReference type="InterPro" id="IPR006683">
    <property type="entry name" value="Thioestr_dom"/>
</dbReference>
<reference evidence="3 4" key="1">
    <citation type="submission" date="2023-08" db="EMBL/GenBank/DDBJ databases">
        <title>Oxalobacteraceae gen .nov., isolated from river sludge outside the plant.</title>
        <authorList>
            <person name="Zhao S.Y."/>
        </authorList>
    </citation>
    <scope>NUCLEOTIDE SEQUENCE [LARGE SCALE GENOMIC DNA]</scope>
    <source>
        <strain evidence="3 4">R-40</strain>
    </source>
</reference>
<dbReference type="CDD" id="cd03443">
    <property type="entry name" value="PaaI_thioesterase"/>
    <property type="match status" value="1"/>
</dbReference>
<feature type="domain" description="Thioesterase" evidence="2">
    <location>
        <begin position="45"/>
        <end position="121"/>
    </location>
</feature>
<dbReference type="PANTHER" id="PTHR43240">
    <property type="entry name" value="1,4-DIHYDROXY-2-NAPHTHOYL-COA THIOESTERASE 1"/>
    <property type="match status" value="1"/>
</dbReference>
<dbReference type="Pfam" id="PF03061">
    <property type="entry name" value="4HBT"/>
    <property type="match status" value="1"/>
</dbReference>